<dbReference type="EMBL" id="JAODUO010000371">
    <property type="protein sequence ID" value="KAK2182002.1"/>
    <property type="molecule type" value="Genomic_DNA"/>
</dbReference>
<accession>A0AAD9NT99</accession>
<comment type="caution">
    <text evidence="1">The sequence shown here is derived from an EMBL/GenBank/DDBJ whole genome shotgun (WGS) entry which is preliminary data.</text>
</comment>
<evidence type="ECO:0000313" key="2">
    <source>
        <dbReference type="Proteomes" id="UP001209878"/>
    </source>
</evidence>
<reference evidence="1" key="1">
    <citation type="journal article" date="2023" name="Mol. Biol. Evol.">
        <title>Third-Generation Sequencing Reveals the Adaptive Role of the Epigenome in Three Deep-Sea Polychaetes.</title>
        <authorList>
            <person name="Perez M."/>
            <person name="Aroh O."/>
            <person name="Sun Y."/>
            <person name="Lan Y."/>
            <person name="Juniper S.K."/>
            <person name="Young C.R."/>
            <person name="Angers B."/>
            <person name="Qian P.Y."/>
        </authorList>
    </citation>
    <scope>NUCLEOTIDE SEQUENCE</scope>
    <source>
        <strain evidence="1">R07B-5</strain>
    </source>
</reference>
<dbReference type="Proteomes" id="UP001209878">
    <property type="component" value="Unassembled WGS sequence"/>
</dbReference>
<protein>
    <submittedName>
        <fullName evidence="1">Uncharacterized protein</fullName>
    </submittedName>
</protein>
<evidence type="ECO:0000313" key="1">
    <source>
        <dbReference type="EMBL" id="KAK2182002.1"/>
    </source>
</evidence>
<gene>
    <name evidence="1" type="ORF">NP493_372g04003</name>
</gene>
<proteinExistence type="predicted"/>
<organism evidence="1 2">
    <name type="scientific">Ridgeia piscesae</name>
    <name type="common">Tubeworm</name>
    <dbReference type="NCBI Taxonomy" id="27915"/>
    <lineage>
        <taxon>Eukaryota</taxon>
        <taxon>Metazoa</taxon>
        <taxon>Spiralia</taxon>
        <taxon>Lophotrochozoa</taxon>
        <taxon>Annelida</taxon>
        <taxon>Polychaeta</taxon>
        <taxon>Sedentaria</taxon>
        <taxon>Canalipalpata</taxon>
        <taxon>Sabellida</taxon>
        <taxon>Siboglinidae</taxon>
        <taxon>Ridgeia</taxon>
    </lineage>
</organism>
<sequence length="99" mass="11339">MSNSVWVYAKTELGQPLTLIKSVLRGTDSCTSANQVPSMMTTFVPFKYNTSNQDIQTPHTLSNYRGLFSEDSILNQFVTTSHKSFMFCIYYPTRHKTRT</sequence>
<dbReference type="AlphaFoldDB" id="A0AAD9NT99"/>
<keyword evidence="2" id="KW-1185">Reference proteome</keyword>
<name>A0AAD9NT99_RIDPI</name>